<keyword evidence="2" id="KW-1185">Reference proteome</keyword>
<gene>
    <name evidence="1" type="ORF">Bpfe_001544</name>
</gene>
<protein>
    <submittedName>
        <fullName evidence="1">Uncharacterized protein</fullName>
    </submittedName>
</protein>
<dbReference type="EMBL" id="JASAOG010000003">
    <property type="protein sequence ID" value="KAK0069362.1"/>
    <property type="molecule type" value="Genomic_DNA"/>
</dbReference>
<reference evidence="1" key="1">
    <citation type="journal article" date="2023" name="PLoS Negl. Trop. Dis.">
        <title>A genome sequence for Biomphalaria pfeifferi, the major vector snail for the human-infecting parasite Schistosoma mansoni.</title>
        <authorList>
            <person name="Bu L."/>
            <person name="Lu L."/>
            <person name="Laidemitt M.R."/>
            <person name="Zhang S.M."/>
            <person name="Mutuku M."/>
            <person name="Mkoji G."/>
            <person name="Steinauer M."/>
            <person name="Loker E.S."/>
        </authorList>
    </citation>
    <scope>NUCLEOTIDE SEQUENCE</scope>
    <source>
        <strain evidence="1">KasaAsao</strain>
    </source>
</reference>
<evidence type="ECO:0000313" key="1">
    <source>
        <dbReference type="EMBL" id="KAK0069362.1"/>
    </source>
</evidence>
<reference evidence="1" key="2">
    <citation type="submission" date="2023-04" db="EMBL/GenBank/DDBJ databases">
        <authorList>
            <person name="Bu L."/>
            <person name="Lu L."/>
            <person name="Laidemitt M.R."/>
            <person name="Zhang S.M."/>
            <person name="Mutuku M."/>
            <person name="Mkoji G."/>
            <person name="Steinauer M."/>
            <person name="Loker E.S."/>
        </authorList>
    </citation>
    <scope>NUCLEOTIDE SEQUENCE</scope>
    <source>
        <strain evidence="1">KasaAsao</strain>
        <tissue evidence="1">Whole Snail</tissue>
    </source>
</reference>
<dbReference type="AlphaFoldDB" id="A0AAD8FLG4"/>
<evidence type="ECO:0000313" key="2">
    <source>
        <dbReference type="Proteomes" id="UP001233172"/>
    </source>
</evidence>
<name>A0AAD8FLG4_BIOPF</name>
<proteinExistence type="predicted"/>
<sequence length="76" mass="8736">MEIHQKKTAKKQALDQSVIQLGLQKIMQTTILTQSTFEEGLIKMLVEDMEPIAALERSGFREILFQIFAKIFLTKP</sequence>
<accession>A0AAD8FLG4</accession>
<comment type="caution">
    <text evidence="1">The sequence shown here is derived from an EMBL/GenBank/DDBJ whole genome shotgun (WGS) entry which is preliminary data.</text>
</comment>
<dbReference type="Proteomes" id="UP001233172">
    <property type="component" value="Unassembled WGS sequence"/>
</dbReference>
<organism evidence="1 2">
    <name type="scientific">Biomphalaria pfeifferi</name>
    <name type="common">Bloodfluke planorb</name>
    <name type="synonym">Freshwater snail</name>
    <dbReference type="NCBI Taxonomy" id="112525"/>
    <lineage>
        <taxon>Eukaryota</taxon>
        <taxon>Metazoa</taxon>
        <taxon>Spiralia</taxon>
        <taxon>Lophotrochozoa</taxon>
        <taxon>Mollusca</taxon>
        <taxon>Gastropoda</taxon>
        <taxon>Heterobranchia</taxon>
        <taxon>Euthyneura</taxon>
        <taxon>Panpulmonata</taxon>
        <taxon>Hygrophila</taxon>
        <taxon>Lymnaeoidea</taxon>
        <taxon>Planorbidae</taxon>
        <taxon>Biomphalaria</taxon>
    </lineage>
</organism>